<gene>
    <name evidence="2" type="ORF">FF011L_07380</name>
</gene>
<dbReference type="Proteomes" id="UP000320672">
    <property type="component" value="Chromosome"/>
</dbReference>
<evidence type="ECO:0000256" key="1">
    <source>
        <dbReference type="SAM" id="SignalP"/>
    </source>
</evidence>
<feature type="signal peptide" evidence="1">
    <location>
        <begin position="1"/>
        <end position="23"/>
    </location>
</feature>
<dbReference type="Pfam" id="PF07608">
    <property type="entry name" value="DUF1571"/>
    <property type="match status" value="1"/>
</dbReference>
<dbReference type="RefSeq" id="WP_145350166.1">
    <property type="nucleotide sequence ID" value="NZ_CP036262.1"/>
</dbReference>
<evidence type="ECO:0000313" key="2">
    <source>
        <dbReference type="EMBL" id="QDS92002.1"/>
    </source>
</evidence>
<dbReference type="KEGG" id="rml:FF011L_07380"/>
<dbReference type="AlphaFoldDB" id="A0A517MAT5"/>
<keyword evidence="1" id="KW-0732">Signal</keyword>
<dbReference type="OrthoDB" id="5456309at2"/>
<proteinExistence type="predicted"/>
<reference evidence="2 3" key="1">
    <citation type="submission" date="2019-02" db="EMBL/GenBank/DDBJ databases">
        <title>Deep-cultivation of Planctomycetes and their phenomic and genomic characterization uncovers novel biology.</title>
        <authorList>
            <person name="Wiegand S."/>
            <person name="Jogler M."/>
            <person name="Boedeker C."/>
            <person name="Pinto D."/>
            <person name="Vollmers J."/>
            <person name="Rivas-Marin E."/>
            <person name="Kohn T."/>
            <person name="Peeters S.H."/>
            <person name="Heuer A."/>
            <person name="Rast P."/>
            <person name="Oberbeckmann S."/>
            <person name="Bunk B."/>
            <person name="Jeske O."/>
            <person name="Meyerdierks A."/>
            <person name="Storesund J.E."/>
            <person name="Kallscheuer N."/>
            <person name="Luecker S."/>
            <person name="Lage O.M."/>
            <person name="Pohl T."/>
            <person name="Merkel B.J."/>
            <person name="Hornburger P."/>
            <person name="Mueller R.-W."/>
            <person name="Bruemmer F."/>
            <person name="Labrenz M."/>
            <person name="Spormann A.M."/>
            <person name="Op den Camp H."/>
            <person name="Overmann J."/>
            <person name="Amann R."/>
            <person name="Jetten M.S.M."/>
            <person name="Mascher T."/>
            <person name="Medema M.H."/>
            <person name="Devos D.P."/>
            <person name="Kaster A.-K."/>
            <person name="Ovreas L."/>
            <person name="Rohde M."/>
            <person name="Galperin M.Y."/>
            <person name="Jogler C."/>
        </authorList>
    </citation>
    <scope>NUCLEOTIDE SEQUENCE [LARGE SCALE GENOMIC DNA]</scope>
    <source>
        <strain evidence="2 3">FF011L</strain>
    </source>
</reference>
<dbReference type="InterPro" id="IPR011465">
    <property type="entry name" value="DUF1571"/>
</dbReference>
<keyword evidence="3" id="KW-1185">Reference proteome</keyword>
<dbReference type="EMBL" id="CP036262">
    <property type="protein sequence ID" value="QDS92002.1"/>
    <property type="molecule type" value="Genomic_DNA"/>
</dbReference>
<organism evidence="2 3">
    <name type="scientific">Roseimaritima multifibrata</name>
    <dbReference type="NCBI Taxonomy" id="1930274"/>
    <lineage>
        <taxon>Bacteria</taxon>
        <taxon>Pseudomonadati</taxon>
        <taxon>Planctomycetota</taxon>
        <taxon>Planctomycetia</taxon>
        <taxon>Pirellulales</taxon>
        <taxon>Pirellulaceae</taxon>
        <taxon>Roseimaritima</taxon>
    </lineage>
</organism>
<evidence type="ECO:0008006" key="4">
    <source>
        <dbReference type="Google" id="ProtNLM"/>
    </source>
</evidence>
<protein>
    <recommendedName>
        <fullName evidence="4">DUF1571 domain-containing protein</fullName>
    </recommendedName>
</protein>
<feature type="chain" id="PRO_5021754829" description="DUF1571 domain-containing protein" evidence="1">
    <location>
        <begin position="24"/>
        <end position="288"/>
    </location>
</feature>
<accession>A0A517MAT5</accession>
<evidence type="ECO:0000313" key="3">
    <source>
        <dbReference type="Proteomes" id="UP000320672"/>
    </source>
</evidence>
<sequence precursor="true">MDRNRRNLLLTLGSVAAGATTLAAQPPSTNTHEPIFRVSRANSVPREAVNPLDRALEMAREGLVNIRENVTDYTTVIVKRERLNGTLTDPDFMFAKIRNRKVKSGQLHTPFGVYLMFLKPTSVKGREVVYVEGQNDGRLIAHEGGMRGRFLPTVPLDPNGALAMRGQRYPLTEIGIENLIVKLIERGETARQHPEITCEFRKNAKLKDRVCTVIQLNQPRRVSELEFSRAQIFIDDELNLPIRYVAYDWPTEPGGTGAIIEEYNYLDVKINPGLSDSEFDRENPAYNF</sequence>
<name>A0A517MAT5_9BACT</name>